<organism evidence="2 3">
    <name type="scientific">Haematobacter massiliensis</name>
    <dbReference type="NCBI Taxonomy" id="195105"/>
    <lineage>
        <taxon>Bacteria</taxon>
        <taxon>Pseudomonadati</taxon>
        <taxon>Pseudomonadota</taxon>
        <taxon>Alphaproteobacteria</taxon>
        <taxon>Rhodobacterales</taxon>
        <taxon>Paracoccaceae</taxon>
        <taxon>Haematobacter</taxon>
    </lineage>
</organism>
<dbReference type="STRING" id="195105.CN97_10885"/>
<evidence type="ECO:0000259" key="1">
    <source>
        <dbReference type="Pfam" id="PF00892"/>
    </source>
</evidence>
<accession>A0A086YB47</accession>
<feature type="domain" description="EamA" evidence="1">
    <location>
        <begin position="8"/>
        <end position="142"/>
    </location>
</feature>
<dbReference type="InterPro" id="IPR037185">
    <property type="entry name" value="EmrE-like"/>
</dbReference>
<reference evidence="2 3" key="1">
    <citation type="submission" date="2014-03" db="EMBL/GenBank/DDBJ databases">
        <title>Genome of Haematobacter massiliensis CCUG 47968.</title>
        <authorList>
            <person name="Wang D."/>
            <person name="Wang G."/>
        </authorList>
    </citation>
    <scope>NUCLEOTIDE SEQUENCE [LARGE SCALE GENOMIC DNA]</scope>
    <source>
        <strain evidence="2 3">CCUG 47968</strain>
    </source>
</reference>
<protein>
    <submittedName>
        <fullName evidence="2">RhaT family transporter</fullName>
    </submittedName>
</protein>
<dbReference type="RefSeq" id="WP_051910978.1">
    <property type="nucleotide sequence ID" value="NZ_CAMIFG010000001.1"/>
</dbReference>
<dbReference type="EMBL" id="JGYG01000002">
    <property type="protein sequence ID" value="KFI31497.1"/>
    <property type="molecule type" value="Genomic_DNA"/>
</dbReference>
<dbReference type="PANTHER" id="PTHR22911:SF103">
    <property type="entry name" value="BLR2811 PROTEIN"/>
    <property type="match status" value="1"/>
</dbReference>
<dbReference type="eggNOG" id="COG0697">
    <property type="taxonomic scope" value="Bacteria"/>
</dbReference>
<evidence type="ECO:0000313" key="2">
    <source>
        <dbReference type="EMBL" id="KFI31497.1"/>
    </source>
</evidence>
<comment type="caution">
    <text evidence="2">The sequence shown here is derived from an EMBL/GenBank/DDBJ whole genome shotgun (WGS) entry which is preliminary data.</text>
</comment>
<dbReference type="InterPro" id="IPR000620">
    <property type="entry name" value="EamA_dom"/>
</dbReference>
<dbReference type="GO" id="GO:0016020">
    <property type="term" value="C:membrane"/>
    <property type="evidence" value="ECO:0007669"/>
    <property type="project" value="InterPro"/>
</dbReference>
<dbReference type="OrthoDB" id="9807937at2"/>
<gene>
    <name evidence="2" type="ORF">CN97_10885</name>
</gene>
<dbReference type="AlphaFoldDB" id="A0A086YB47"/>
<dbReference type="Proteomes" id="UP000028826">
    <property type="component" value="Unassembled WGS sequence"/>
</dbReference>
<dbReference type="PANTHER" id="PTHR22911">
    <property type="entry name" value="ACYL-MALONYL CONDENSING ENZYME-RELATED"/>
    <property type="match status" value="1"/>
</dbReference>
<name>A0A086YB47_9RHOB</name>
<dbReference type="Pfam" id="PF00892">
    <property type="entry name" value="EamA"/>
    <property type="match status" value="2"/>
</dbReference>
<dbReference type="SUPFAM" id="SSF103481">
    <property type="entry name" value="Multidrug resistance efflux transporter EmrE"/>
    <property type="match status" value="2"/>
</dbReference>
<feature type="domain" description="EamA" evidence="1">
    <location>
        <begin position="155"/>
        <end position="280"/>
    </location>
</feature>
<sequence length="304" mass="32893">MAQQNTRLGIVLMICTTFVFAVQDGISRHLAGEYNVLMVTMIRYWFFAAFCVALASRMPGGLRRALRPAYPKLQILRGVLLAFEICVMVLAFTLLGLVETHAIFTAYPLIVAALSGPILGEKVGWRRWAAIGVGFLGVLVILRPGHHVFSAVALVPFISATSFAIYGLLTRYVSQKDSAGVSFFWTGTVGAVVMTAVGLPNWEPMIATDWGWMLLLCCVGVLSHYMLIRCYEVAEASAVQPFAYFQLPFVAVIGLTIFGETLALNVVIGAAIVVGAGLFTLWRERQVAARAAAAARAEAAITSP</sequence>
<evidence type="ECO:0000313" key="3">
    <source>
        <dbReference type="Proteomes" id="UP000028826"/>
    </source>
</evidence>
<keyword evidence="3" id="KW-1185">Reference proteome</keyword>
<proteinExistence type="predicted"/>